<dbReference type="InterPro" id="IPR002018">
    <property type="entry name" value="CarbesteraseB"/>
</dbReference>
<keyword evidence="3" id="KW-0732">Signal</keyword>
<dbReference type="Proteomes" id="UP000193067">
    <property type="component" value="Unassembled WGS sequence"/>
</dbReference>
<dbReference type="SUPFAM" id="SSF53474">
    <property type="entry name" value="alpha/beta-Hydrolases"/>
    <property type="match status" value="1"/>
</dbReference>
<evidence type="ECO:0000259" key="4">
    <source>
        <dbReference type="Pfam" id="PF00135"/>
    </source>
</evidence>
<sequence length="544" mass="58957">MLPLAYALLFSLVYTAFAVTDASSPSLVVRTTSGTFRGQSTGNGTERWLGIPFAQPPVGSLRFKAPVAITKASPTVKDAFTFGNACPQAPSDTLGAPLSEDCLFLNAQQVFRPSGVSTAQKIPVLVWFYGGAFMNGAASDPEFNPSFLIQRSVAIGKPIIFVSVNYRVNTFGFLASRHVPPEDLNAGLLDQQAALAFLQDNVAAFGGDPTKVTIWGQSAGAGSAEAHVLFPPSKPSFRAAIFDSSTGPFKTAPPASRYDDPGFPYALLLQNTGCPEGPESFACLQRVPFETLLNVTNTMTAQRLNSQLWQPSVGPSGSLITERPSQRIASGNFLHVPILAGTNLNEGTIFSQAVRNLGVPPADENAAFDTFIKELLIDPSTVTQDVLNTINSLFPANDSSLGGPFNTGDSLFDRAEAWYTDNMYLAPRRLLFNKAASTQPLFAYHFTEFIPGQDPTLGVFHASELLLLFGLFPEVETEFASQMADFYIRFINDLDPGAPWPRFTSESKQVLQLMRGNITVVPDDFDLENTNFLNSARVLEEFQK</sequence>
<dbReference type="InterPro" id="IPR029058">
    <property type="entry name" value="AB_hydrolase_fold"/>
</dbReference>
<evidence type="ECO:0000256" key="3">
    <source>
        <dbReference type="RuleBase" id="RU361235"/>
    </source>
</evidence>
<dbReference type="STRING" id="1353009.A0A1Y2IYP2"/>
<feature type="domain" description="Carboxylesterase type B" evidence="4">
    <location>
        <begin position="27"/>
        <end position="516"/>
    </location>
</feature>
<dbReference type="EC" id="3.1.1.-" evidence="3"/>
<evidence type="ECO:0000313" key="5">
    <source>
        <dbReference type="EMBL" id="OSD06228.1"/>
    </source>
</evidence>
<organism evidence="5 6">
    <name type="scientific">Trametes coccinea (strain BRFM310)</name>
    <name type="common">Pycnoporus coccineus</name>
    <dbReference type="NCBI Taxonomy" id="1353009"/>
    <lineage>
        <taxon>Eukaryota</taxon>
        <taxon>Fungi</taxon>
        <taxon>Dikarya</taxon>
        <taxon>Basidiomycota</taxon>
        <taxon>Agaricomycotina</taxon>
        <taxon>Agaricomycetes</taxon>
        <taxon>Polyporales</taxon>
        <taxon>Polyporaceae</taxon>
        <taxon>Trametes</taxon>
    </lineage>
</organism>
<dbReference type="PROSITE" id="PS00122">
    <property type="entry name" value="CARBOXYLESTERASE_B_1"/>
    <property type="match status" value="1"/>
</dbReference>
<feature type="chain" id="PRO_5011827050" description="Carboxylic ester hydrolase" evidence="3">
    <location>
        <begin position="19"/>
        <end position="544"/>
    </location>
</feature>
<accession>A0A1Y2IYP2</accession>
<dbReference type="Gene3D" id="3.40.50.1820">
    <property type="entry name" value="alpha/beta hydrolase"/>
    <property type="match status" value="1"/>
</dbReference>
<evidence type="ECO:0000256" key="1">
    <source>
        <dbReference type="ARBA" id="ARBA00005964"/>
    </source>
</evidence>
<gene>
    <name evidence="5" type="ORF">PYCCODRAFT_1405174</name>
</gene>
<dbReference type="EMBL" id="KZ084091">
    <property type="protein sequence ID" value="OSD06228.1"/>
    <property type="molecule type" value="Genomic_DNA"/>
</dbReference>
<feature type="signal peptide" evidence="3">
    <location>
        <begin position="1"/>
        <end position="18"/>
    </location>
</feature>
<keyword evidence="2 3" id="KW-0378">Hydrolase</keyword>
<proteinExistence type="inferred from homology"/>
<dbReference type="Pfam" id="PF00135">
    <property type="entry name" value="COesterase"/>
    <property type="match status" value="1"/>
</dbReference>
<dbReference type="GO" id="GO:0016787">
    <property type="term" value="F:hydrolase activity"/>
    <property type="evidence" value="ECO:0007669"/>
    <property type="project" value="UniProtKB-KW"/>
</dbReference>
<keyword evidence="6" id="KW-1185">Reference proteome</keyword>
<dbReference type="InterPro" id="IPR050309">
    <property type="entry name" value="Type-B_Carboxylest/Lipase"/>
</dbReference>
<protein>
    <recommendedName>
        <fullName evidence="3">Carboxylic ester hydrolase</fullName>
        <ecNumber evidence="3">3.1.1.-</ecNumber>
    </recommendedName>
</protein>
<reference evidence="5 6" key="1">
    <citation type="journal article" date="2015" name="Biotechnol. Biofuels">
        <title>Enhanced degradation of softwood versus hardwood by the white-rot fungus Pycnoporus coccineus.</title>
        <authorList>
            <person name="Couturier M."/>
            <person name="Navarro D."/>
            <person name="Chevret D."/>
            <person name="Henrissat B."/>
            <person name="Piumi F."/>
            <person name="Ruiz-Duenas F.J."/>
            <person name="Martinez A.T."/>
            <person name="Grigoriev I.V."/>
            <person name="Riley R."/>
            <person name="Lipzen A."/>
            <person name="Berrin J.G."/>
            <person name="Master E.R."/>
            <person name="Rosso M.N."/>
        </authorList>
    </citation>
    <scope>NUCLEOTIDE SEQUENCE [LARGE SCALE GENOMIC DNA]</scope>
    <source>
        <strain evidence="5 6">BRFM310</strain>
    </source>
</reference>
<evidence type="ECO:0000256" key="2">
    <source>
        <dbReference type="ARBA" id="ARBA00022801"/>
    </source>
</evidence>
<dbReference type="AlphaFoldDB" id="A0A1Y2IYP2"/>
<comment type="similarity">
    <text evidence="1 3">Belongs to the type-B carboxylesterase/lipase family.</text>
</comment>
<dbReference type="OrthoDB" id="408631at2759"/>
<dbReference type="InterPro" id="IPR019826">
    <property type="entry name" value="Carboxylesterase_B_AS"/>
</dbReference>
<evidence type="ECO:0000313" key="6">
    <source>
        <dbReference type="Proteomes" id="UP000193067"/>
    </source>
</evidence>
<name>A0A1Y2IYP2_TRAC3</name>
<dbReference type="PANTHER" id="PTHR11559">
    <property type="entry name" value="CARBOXYLESTERASE"/>
    <property type="match status" value="1"/>
</dbReference>